<dbReference type="EMBL" id="PDKN01000003">
    <property type="protein sequence ID" value="RXJ58074.1"/>
    <property type="molecule type" value="Genomic_DNA"/>
</dbReference>
<reference evidence="3 4" key="1">
    <citation type="submission" date="2017-10" db="EMBL/GenBank/DDBJ databases">
        <title>Genomics of the genus Arcobacter.</title>
        <authorList>
            <person name="Perez-Cataluna A."/>
            <person name="Figueras M.J."/>
        </authorList>
    </citation>
    <scope>NUCLEOTIDE SEQUENCE [LARGE SCALE GENOMIC DNA]</scope>
    <source>
        <strain evidence="3 4">CECT 8987</strain>
    </source>
</reference>
<organism evidence="3 4">
    <name type="scientific">Candidatus Marinarcus aquaticus</name>
    <dbReference type="NCBI Taxonomy" id="2044504"/>
    <lineage>
        <taxon>Bacteria</taxon>
        <taxon>Pseudomonadati</taxon>
        <taxon>Campylobacterota</taxon>
        <taxon>Epsilonproteobacteria</taxon>
        <taxon>Campylobacterales</taxon>
        <taxon>Arcobacteraceae</taxon>
        <taxon>Candidatus Marinarcus</taxon>
    </lineage>
</organism>
<dbReference type="Pfam" id="PF00582">
    <property type="entry name" value="Usp"/>
    <property type="match status" value="2"/>
</dbReference>
<dbReference type="RefSeq" id="WP_128995936.1">
    <property type="nucleotide sequence ID" value="NZ_PDKN01000003.1"/>
</dbReference>
<dbReference type="CDD" id="cd00293">
    <property type="entry name" value="USP-like"/>
    <property type="match status" value="2"/>
</dbReference>
<accession>A0A4Q0XR80</accession>
<dbReference type="InterPro" id="IPR006016">
    <property type="entry name" value="UspA"/>
</dbReference>
<keyword evidence="4" id="KW-1185">Reference proteome</keyword>
<protein>
    <submittedName>
        <fullName evidence="3">Universal stress protein</fullName>
    </submittedName>
</protein>
<dbReference type="OrthoDB" id="9804721at2"/>
<dbReference type="InterPro" id="IPR006015">
    <property type="entry name" value="Universal_stress_UspA"/>
</dbReference>
<dbReference type="AlphaFoldDB" id="A0A4Q0XR80"/>
<dbReference type="Proteomes" id="UP000290657">
    <property type="component" value="Unassembled WGS sequence"/>
</dbReference>
<evidence type="ECO:0000256" key="1">
    <source>
        <dbReference type="ARBA" id="ARBA00008791"/>
    </source>
</evidence>
<evidence type="ECO:0000313" key="4">
    <source>
        <dbReference type="Proteomes" id="UP000290657"/>
    </source>
</evidence>
<proteinExistence type="inferred from homology"/>
<sequence>MQESRVLVCVDGSKYSKSACEYGIFIAQSLALPLVLLNVIEHSHISKKVDLSGNIGLGSKDTLLNELSLEEAKESKAMIAKGRTVLQELSAYAVEKGVSKVHTLQRHGTLEETLEELANETRIAIIGLKGEDSQNEELSIGKHVETIIRMLNIPILLVNNDFQPINSILMAYDGSDFANKAIDVAAKNPILKTATRHIVNVNKEREISKRLLNEAKNIFEKSNIQVQTVSLQAEDSVKALLEYEETNNLDIIAMGAYSHNRLRSVIFGSFTSKMLQQSKKPLLLFR</sequence>
<dbReference type="PRINTS" id="PR01438">
    <property type="entry name" value="UNVRSLSTRESS"/>
</dbReference>
<evidence type="ECO:0000259" key="2">
    <source>
        <dbReference type="Pfam" id="PF00582"/>
    </source>
</evidence>
<feature type="domain" description="UspA" evidence="2">
    <location>
        <begin position="5"/>
        <end position="158"/>
    </location>
</feature>
<dbReference type="PANTHER" id="PTHR46268">
    <property type="entry name" value="STRESS RESPONSE PROTEIN NHAX"/>
    <property type="match status" value="1"/>
</dbReference>
<evidence type="ECO:0000313" key="3">
    <source>
        <dbReference type="EMBL" id="RXJ58074.1"/>
    </source>
</evidence>
<name>A0A4Q0XR80_9BACT</name>
<dbReference type="Gene3D" id="3.40.50.12370">
    <property type="match status" value="1"/>
</dbReference>
<comment type="similarity">
    <text evidence="1">Belongs to the universal stress protein A family.</text>
</comment>
<feature type="domain" description="UspA" evidence="2">
    <location>
        <begin position="167"/>
        <end position="286"/>
    </location>
</feature>
<comment type="caution">
    <text evidence="3">The sequence shown here is derived from an EMBL/GenBank/DDBJ whole genome shotgun (WGS) entry which is preliminary data.</text>
</comment>
<gene>
    <name evidence="3" type="ORF">CRV04_06080</name>
</gene>
<dbReference type="SUPFAM" id="SSF52402">
    <property type="entry name" value="Adenine nucleotide alpha hydrolases-like"/>
    <property type="match status" value="2"/>
</dbReference>
<dbReference type="PANTHER" id="PTHR46268:SF15">
    <property type="entry name" value="UNIVERSAL STRESS PROTEIN HP_0031"/>
    <property type="match status" value="1"/>
</dbReference>